<dbReference type="RefSeq" id="WP_161819301.1">
    <property type="nucleotide sequence ID" value="NZ_JAACJS010000015.1"/>
</dbReference>
<proteinExistence type="predicted"/>
<reference evidence="1 2" key="1">
    <citation type="submission" date="2020-01" db="EMBL/GenBank/DDBJ databases">
        <title>Genome analysis.</title>
        <authorList>
            <person name="Wu S."/>
            <person name="Wang G."/>
        </authorList>
    </citation>
    <scope>NUCLEOTIDE SEQUENCE [LARGE SCALE GENOMIC DNA]</scope>
    <source>
        <strain evidence="1 2">SYL130</strain>
    </source>
</reference>
<evidence type="ECO:0000313" key="1">
    <source>
        <dbReference type="EMBL" id="NCI51000.1"/>
    </source>
</evidence>
<evidence type="ECO:0008006" key="3">
    <source>
        <dbReference type="Google" id="ProtNLM"/>
    </source>
</evidence>
<protein>
    <recommendedName>
        <fullName evidence="3">DUF4878 domain-containing protein</fullName>
    </recommendedName>
</protein>
<accession>A0ABW9ZWU1</accession>
<comment type="caution">
    <text evidence="1">The sequence shown here is derived from an EMBL/GenBank/DDBJ whole genome shotgun (WGS) entry which is preliminary data.</text>
</comment>
<organism evidence="1 2">
    <name type="scientific">Sediminibacterium roseum</name>
    <dbReference type="NCBI Taxonomy" id="1978412"/>
    <lineage>
        <taxon>Bacteria</taxon>
        <taxon>Pseudomonadati</taxon>
        <taxon>Bacteroidota</taxon>
        <taxon>Chitinophagia</taxon>
        <taxon>Chitinophagales</taxon>
        <taxon>Chitinophagaceae</taxon>
        <taxon>Sediminibacterium</taxon>
    </lineage>
</organism>
<evidence type="ECO:0000313" key="2">
    <source>
        <dbReference type="Proteomes" id="UP000753802"/>
    </source>
</evidence>
<sequence length="127" mass="14642">MAVILFLASCTKKTEDLEVIARTGKTVRFVLYTEQDFSQEQKNITFSVFIRKAGDSRHLFDSTFSVMKVKDIPSPTNKIVFEKTVPAGLNEALEAGFVYYLENVGYSWKIDRFDGGNWFQELNYSFR</sequence>
<dbReference type="EMBL" id="JAACJS010000015">
    <property type="protein sequence ID" value="NCI51000.1"/>
    <property type="molecule type" value="Genomic_DNA"/>
</dbReference>
<dbReference type="Proteomes" id="UP000753802">
    <property type="component" value="Unassembled WGS sequence"/>
</dbReference>
<name>A0ABW9ZWU1_9BACT</name>
<gene>
    <name evidence="1" type="ORF">GWC95_13785</name>
</gene>
<keyword evidence="2" id="KW-1185">Reference proteome</keyword>